<evidence type="ECO:0000313" key="2">
    <source>
        <dbReference type="EMBL" id="AIW01786.1"/>
    </source>
</evidence>
<dbReference type="RefSeq" id="YP_009206046.1">
    <property type="nucleotide sequence ID" value="NC_028882.1"/>
</dbReference>
<accession>A0A0K0L9I3</accession>
<dbReference type="KEGG" id="vg:26632660"/>
<gene>
    <name evidence="2" type="ORF">vB_PaeM_PS2400084</name>
</gene>
<protein>
    <submittedName>
        <fullName evidence="2">Uncharacterized protein</fullName>
    </submittedName>
</protein>
<name>A0A0K0L9I3_9CAUD</name>
<feature type="region of interest" description="Disordered" evidence="1">
    <location>
        <begin position="116"/>
        <end position="139"/>
    </location>
</feature>
<dbReference type="GeneID" id="26632660"/>
<evidence type="ECO:0000256" key="1">
    <source>
        <dbReference type="SAM" id="MobiDB-lite"/>
    </source>
</evidence>
<dbReference type="EMBL" id="KM434186">
    <property type="protein sequence ID" value="AIW01786.1"/>
    <property type="molecule type" value="Genomic_DNA"/>
</dbReference>
<proteinExistence type="predicted"/>
<organism evidence="2 3">
    <name type="scientific">Pseudomonas phage vB_PaeM_PS24</name>
    <dbReference type="NCBI Taxonomy" id="1542092"/>
    <lineage>
        <taxon>Viruses</taxon>
        <taxon>Duplodnaviria</taxon>
        <taxon>Heunggongvirae</taxon>
        <taxon>Uroviricota</taxon>
        <taxon>Caudoviricetes</taxon>
        <taxon>Vandenendeviridae</taxon>
        <taxon>Nankokuvirus</taxon>
        <taxon>Nankokuvirus PS24</taxon>
    </lineage>
</organism>
<evidence type="ECO:0000313" key="3">
    <source>
        <dbReference type="Proteomes" id="UP000203203"/>
    </source>
</evidence>
<dbReference type="Proteomes" id="UP000203203">
    <property type="component" value="Segment"/>
</dbReference>
<keyword evidence="3" id="KW-1185">Reference proteome</keyword>
<sequence length="139" mass="15948">MDKVSIDATFDIESVITEPDGIVYSDYHKGTPLGVTATLRVNMPKRDSRRVWKTLLAMDFSALEQRVLAAMLTSGGLVVLLEDGKLYDQNGAQVEHPRDKLVVIFDEWDKLSKNQRHLRAKKHRTAPKNPQLRKNHWNR</sequence>
<reference evidence="3" key="1">
    <citation type="submission" date="2014-08" db="EMBL/GenBank/DDBJ databases">
        <authorList>
            <person name="Gozdek A."/>
            <person name="Dabrowski K."/>
            <person name="Lobocka M."/>
        </authorList>
    </citation>
    <scope>NUCLEOTIDE SEQUENCE [LARGE SCALE GENOMIC DNA]</scope>
</reference>